<sequence length="323" mass="37688">MADLERFDGMLLGMAQQCEGGIQEMLEVIFSFLARKTDFYTGTGLDSNQAEELIMKNFKKFQKSALETKEQAKKEREEAERRRKERQKKKEEEERKQMEEPKIKEITDEEAEQMQKEISNGTPDDKPKDKPEDGKEGVDSDEEDEKDKGKLKPNSGNGADMDKYCWTQTLEELEVRIPFKVTFPIKSKDVVVEFHKKHIKAGLKGMPPVIDGELFNNIKLEECTWTIQDRKEVILSIEKVNKMEWWSRVVTTDPEINTKKVSPENSKLSDLDGETRGMVEKMMYDQRQKEMGLPTSDDQKKQDMMKKFMTQHPEMDFSNCKFN</sequence>
<evidence type="ECO:0000256" key="3">
    <source>
        <dbReference type="ARBA" id="ARBA00017641"/>
    </source>
</evidence>
<evidence type="ECO:0000256" key="6">
    <source>
        <dbReference type="ARBA" id="ARBA00030427"/>
    </source>
</evidence>
<dbReference type="Pfam" id="PF14050">
    <property type="entry name" value="Nudc_N"/>
    <property type="match status" value="1"/>
</dbReference>
<dbReference type="Gene3D" id="2.60.40.790">
    <property type="match status" value="1"/>
</dbReference>
<dbReference type="Proteomes" id="UP000749559">
    <property type="component" value="Unassembled WGS sequence"/>
</dbReference>
<proteinExistence type="inferred from homology"/>
<dbReference type="InterPro" id="IPR025934">
    <property type="entry name" value="NudC_N_dom"/>
</dbReference>
<name>A0A8J1TAU6_OWEFU</name>
<dbReference type="Pfam" id="PF04969">
    <property type="entry name" value="CS"/>
    <property type="match status" value="1"/>
</dbReference>
<comment type="similarity">
    <text evidence="2">Belongs to the nudC family.</text>
</comment>
<keyword evidence="5" id="KW-0597">Phosphoprotein</keyword>
<dbReference type="FunFam" id="2.60.40.790:FF:000001">
    <property type="entry name" value="Nuclear migration protein nudC"/>
    <property type="match status" value="1"/>
</dbReference>
<evidence type="ECO:0000256" key="4">
    <source>
        <dbReference type="ARBA" id="ARBA00022490"/>
    </source>
</evidence>
<accession>A0A8J1TAU6</accession>
<gene>
    <name evidence="8" type="ORF">OFUS_LOCUS23775</name>
</gene>
<evidence type="ECO:0000256" key="5">
    <source>
        <dbReference type="ARBA" id="ARBA00022553"/>
    </source>
</evidence>
<dbReference type="AlphaFoldDB" id="A0A8J1TAU6"/>
<dbReference type="PANTHER" id="PTHR12356">
    <property type="entry name" value="NUCLEAR MOVEMENT PROTEIN NUDC"/>
    <property type="match status" value="1"/>
</dbReference>
<dbReference type="GO" id="GO:0005737">
    <property type="term" value="C:cytoplasm"/>
    <property type="evidence" value="ECO:0007669"/>
    <property type="project" value="UniProtKB-SubCell"/>
</dbReference>
<dbReference type="EMBL" id="CAIIXF020000011">
    <property type="protein sequence ID" value="CAH1799806.1"/>
    <property type="molecule type" value="Genomic_DNA"/>
</dbReference>
<organism evidence="8 9">
    <name type="scientific">Owenia fusiformis</name>
    <name type="common">Polychaete worm</name>
    <dbReference type="NCBI Taxonomy" id="6347"/>
    <lineage>
        <taxon>Eukaryota</taxon>
        <taxon>Metazoa</taxon>
        <taxon>Spiralia</taxon>
        <taxon>Lophotrochozoa</taxon>
        <taxon>Annelida</taxon>
        <taxon>Polychaeta</taxon>
        <taxon>Sedentaria</taxon>
        <taxon>Canalipalpata</taxon>
        <taxon>Sabellida</taxon>
        <taxon>Oweniida</taxon>
        <taxon>Oweniidae</taxon>
        <taxon>Owenia</taxon>
    </lineage>
</organism>
<keyword evidence="4" id="KW-0963">Cytoplasm</keyword>
<comment type="subcellular location">
    <subcellularLocation>
        <location evidence="1">Cytoplasm</location>
    </subcellularLocation>
</comment>
<evidence type="ECO:0000256" key="1">
    <source>
        <dbReference type="ARBA" id="ARBA00004496"/>
    </source>
</evidence>
<dbReference type="PROSITE" id="PS51203">
    <property type="entry name" value="CS"/>
    <property type="match status" value="1"/>
</dbReference>
<feature type="compositionally biased region" description="Basic and acidic residues" evidence="7">
    <location>
        <begin position="123"/>
        <end position="138"/>
    </location>
</feature>
<evidence type="ECO:0000256" key="2">
    <source>
        <dbReference type="ARBA" id="ARBA00010513"/>
    </source>
</evidence>
<dbReference type="InterPro" id="IPR037898">
    <property type="entry name" value="NudC_fam"/>
</dbReference>
<protein>
    <recommendedName>
        <fullName evidence="3">Nuclear migration protein nudC</fullName>
    </recommendedName>
    <alternativeName>
        <fullName evidence="6">Nuclear distribution protein C homolog</fullName>
    </alternativeName>
</protein>
<dbReference type="InterPro" id="IPR007052">
    <property type="entry name" value="CS_dom"/>
</dbReference>
<dbReference type="GO" id="GO:0006457">
    <property type="term" value="P:protein folding"/>
    <property type="evidence" value="ECO:0007669"/>
    <property type="project" value="TreeGrafter"/>
</dbReference>
<comment type="caution">
    <text evidence="8">The sequence shown here is derived from an EMBL/GenBank/DDBJ whole genome shotgun (WGS) entry which is preliminary data.</text>
</comment>
<reference evidence="8" key="1">
    <citation type="submission" date="2022-03" db="EMBL/GenBank/DDBJ databases">
        <authorList>
            <person name="Martin C."/>
        </authorList>
    </citation>
    <scope>NUCLEOTIDE SEQUENCE</scope>
</reference>
<evidence type="ECO:0000313" key="8">
    <source>
        <dbReference type="EMBL" id="CAH1799806.1"/>
    </source>
</evidence>
<feature type="region of interest" description="Disordered" evidence="7">
    <location>
        <begin position="64"/>
        <end position="162"/>
    </location>
</feature>
<dbReference type="PANTHER" id="PTHR12356:SF3">
    <property type="entry name" value="NUCLEAR MIGRATION PROTEIN NUDC"/>
    <property type="match status" value="1"/>
</dbReference>
<dbReference type="InterPro" id="IPR008978">
    <property type="entry name" value="HSP20-like_chaperone"/>
</dbReference>
<dbReference type="OrthoDB" id="416217at2759"/>
<dbReference type="GO" id="GO:0051082">
    <property type="term" value="F:unfolded protein binding"/>
    <property type="evidence" value="ECO:0007669"/>
    <property type="project" value="TreeGrafter"/>
</dbReference>
<evidence type="ECO:0000313" key="9">
    <source>
        <dbReference type="Proteomes" id="UP000749559"/>
    </source>
</evidence>
<keyword evidence="9" id="KW-1185">Reference proteome</keyword>
<dbReference type="SUPFAM" id="SSF49764">
    <property type="entry name" value="HSP20-like chaperones"/>
    <property type="match status" value="1"/>
</dbReference>
<feature type="compositionally biased region" description="Basic and acidic residues" evidence="7">
    <location>
        <begin position="66"/>
        <end position="106"/>
    </location>
</feature>
<dbReference type="CDD" id="cd06492">
    <property type="entry name" value="p23_mNUDC_like"/>
    <property type="match status" value="1"/>
</dbReference>
<evidence type="ECO:0000256" key="7">
    <source>
        <dbReference type="SAM" id="MobiDB-lite"/>
    </source>
</evidence>